<evidence type="ECO:0000256" key="1">
    <source>
        <dbReference type="SAM" id="MobiDB-lite"/>
    </source>
</evidence>
<dbReference type="PANTHER" id="PTHR13355">
    <property type="entry name" value="GLUCOSAMINE 6-PHOSPHATE N-ACETYLTRANSFERASE"/>
    <property type="match status" value="1"/>
</dbReference>
<proteinExistence type="predicted"/>
<dbReference type="GO" id="GO:0004343">
    <property type="term" value="F:glucosamine 6-phosphate N-acetyltransferase activity"/>
    <property type="evidence" value="ECO:0007669"/>
    <property type="project" value="TreeGrafter"/>
</dbReference>
<dbReference type="InterPro" id="IPR016181">
    <property type="entry name" value="Acyl_CoA_acyltransferase"/>
</dbReference>
<dbReference type="Pfam" id="PF00583">
    <property type="entry name" value="Acetyltransf_1"/>
    <property type="match status" value="1"/>
</dbReference>
<reference evidence="3" key="1">
    <citation type="journal article" date="2020" name="Nature">
        <title>Giant virus diversity and host interactions through global metagenomics.</title>
        <authorList>
            <person name="Schulz F."/>
            <person name="Roux S."/>
            <person name="Paez-Espino D."/>
            <person name="Jungbluth S."/>
            <person name="Walsh D.A."/>
            <person name="Denef V.J."/>
            <person name="McMahon K.D."/>
            <person name="Konstantinidis K.T."/>
            <person name="Eloe-Fadrosh E.A."/>
            <person name="Kyrpides N.C."/>
            <person name="Woyke T."/>
        </authorList>
    </citation>
    <scope>NUCLEOTIDE SEQUENCE</scope>
    <source>
        <strain evidence="3">GVMAG-M-3300023174-49</strain>
    </source>
</reference>
<feature type="region of interest" description="Disordered" evidence="1">
    <location>
        <begin position="148"/>
        <end position="170"/>
    </location>
</feature>
<evidence type="ECO:0000259" key="2">
    <source>
        <dbReference type="PROSITE" id="PS51186"/>
    </source>
</evidence>
<dbReference type="PROSITE" id="PS51186">
    <property type="entry name" value="GNAT"/>
    <property type="match status" value="1"/>
</dbReference>
<organism evidence="3">
    <name type="scientific">viral metagenome</name>
    <dbReference type="NCBI Taxonomy" id="1070528"/>
    <lineage>
        <taxon>unclassified sequences</taxon>
        <taxon>metagenomes</taxon>
        <taxon>organismal metagenomes</taxon>
    </lineage>
</organism>
<dbReference type="CDD" id="cd04301">
    <property type="entry name" value="NAT_SF"/>
    <property type="match status" value="1"/>
</dbReference>
<evidence type="ECO:0000313" key="3">
    <source>
        <dbReference type="EMBL" id="QHT19107.1"/>
    </source>
</evidence>
<feature type="domain" description="N-acetyltransferase" evidence="2">
    <location>
        <begin position="6"/>
        <end position="146"/>
    </location>
</feature>
<dbReference type="AlphaFoldDB" id="A0A6C0DR42"/>
<sequence>MVESKAKFSEIKTNYVKLLEELSVVQEISDDFFFENIVKINAMGKIIVAIEENKIIATGTIIIEPKILRGGMSVGHIEDIVVTEKYRGKGIAQELVEQLKQYGFTKNCYKIILDCKENLEPFYKKSGFSHIGIQMGVYFEGTMFLEPAPPRTQPSNATSSTLFTPGSLGE</sequence>
<dbReference type="InterPro" id="IPR039143">
    <property type="entry name" value="GNPNAT1-like"/>
</dbReference>
<protein>
    <recommendedName>
        <fullName evidence="2">N-acetyltransferase domain-containing protein</fullName>
    </recommendedName>
</protein>
<dbReference type="InterPro" id="IPR000182">
    <property type="entry name" value="GNAT_dom"/>
</dbReference>
<dbReference type="EMBL" id="MN739662">
    <property type="protein sequence ID" value="QHT19107.1"/>
    <property type="molecule type" value="Genomic_DNA"/>
</dbReference>
<name>A0A6C0DR42_9ZZZZ</name>
<accession>A0A6C0DR42</accession>
<dbReference type="Gene3D" id="3.40.630.30">
    <property type="match status" value="1"/>
</dbReference>
<feature type="compositionally biased region" description="Polar residues" evidence="1">
    <location>
        <begin position="153"/>
        <end position="164"/>
    </location>
</feature>
<dbReference type="PANTHER" id="PTHR13355:SF11">
    <property type="entry name" value="GLUCOSAMINE 6-PHOSPHATE N-ACETYLTRANSFERASE"/>
    <property type="match status" value="1"/>
</dbReference>
<dbReference type="SUPFAM" id="SSF55729">
    <property type="entry name" value="Acyl-CoA N-acyltransferases (Nat)"/>
    <property type="match status" value="1"/>
</dbReference>